<accession>A0A3N4HI20</accession>
<dbReference type="Gene3D" id="3.30.1010.10">
    <property type="entry name" value="Phosphatidylinositol 3-kinase Catalytic Subunit, Chain A, domain 4"/>
    <property type="match status" value="1"/>
</dbReference>
<keyword evidence="12" id="KW-0539">Nucleus</keyword>
<dbReference type="GO" id="GO:0005524">
    <property type="term" value="F:ATP binding"/>
    <property type="evidence" value="ECO:0007669"/>
    <property type="project" value="UniProtKB-KW"/>
</dbReference>
<evidence type="ECO:0000256" key="4">
    <source>
        <dbReference type="ARBA" id="ARBA00012513"/>
    </source>
</evidence>
<evidence type="ECO:0000256" key="1">
    <source>
        <dbReference type="ARBA" id="ARBA00004123"/>
    </source>
</evidence>
<dbReference type="InterPro" id="IPR000403">
    <property type="entry name" value="PI3/4_kinase_cat_dom"/>
</dbReference>
<evidence type="ECO:0000313" key="20">
    <source>
        <dbReference type="Proteomes" id="UP000275078"/>
    </source>
</evidence>
<dbReference type="PANTHER" id="PTHR11139">
    <property type="entry name" value="ATAXIA TELANGIECTASIA MUTATED ATM -RELATED"/>
    <property type="match status" value="1"/>
</dbReference>
<dbReference type="Pfam" id="PF23593">
    <property type="entry name" value="HEAT_ATR"/>
    <property type="match status" value="1"/>
</dbReference>
<comment type="catalytic activity">
    <reaction evidence="15">
        <text>L-seryl-[protein] + ATP = O-phospho-L-seryl-[protein] + ADP + H(+)</text>
        <dbReference type="Rhea" id="RHEA:17989"/>
        <dbReference type="Rhea" id="RHEA-COMP:9863"/>
        <dbReference type="Rhea" id="RHEA-COMP:11604"/>
        <dbReference type="ChEBI" id="CHEBI:15378"/>
        <dbReference type="ChEBI" id="CHEBI:29999"/>
        <dbReference type="ChEBI" id="CHEBI:30616"/>
        <dbReference type="ChEBI" id="CHEBI:83421"/>
        <dbReference type="ChEBI" id="CHEBI:456216"/>
        <dbReference type="EC" id="2.7.11.1"/>
    </reaction>
</comment>
<gene>
    <name evidence="19" type="ORF">BJ508DRAFT_216035</name>
</gene>
<dbReference type="InterPro" id="IPR011009">
    <property type="entry name" value="Kinase-like_dom_sf"/>
</dbReference>
<dbReference type="InterPro" id="IPR012993">
    <property type="entry name" value="UME"/>
</dbReference>
<feature type="domain" description="FATC" evidence="18">
    <location>
        <begin position="1851"/>
        <end position="1883"/>
    </location>
</feature>
<evidence type="ECO:0000256" key="5">
    <source>
        <dbReference type="ARBA" id="ARBA00022527"/>
    </source>
</evidence>
<dbReference type="FunFam" id="1.10.1070.11:FF:000031">
    <property type="entry name" value="Phosphatidyl inositol 3-kinase"/>
    <property type="match status" value="1"/>
</dbReference>
<dbReference type="Gene3D" id="1.10.1070.11">
    <property type="entry name" value="Phosphatidylinositol 3-/4-kinase, catalytic domain"/>
    <property type="match status" value="1"/>
</dbReference>
<keyword evidence="8" id="KW-0227">DNA damage</keyword>
<evidence type="ECO:0000259" key="18">
    <source>
        <dbReference type="PROSITE" id="PS51190"/>
    </source>
</evidence>
<dbReference type="Pfam" id="PF02259">
    <property type="entry name" value="FAT"/>
    <property type="match status" value="1"/>
</dbReference>
<comment type="subcellular location">
    <subcellularLocation>
        <location evidence="1">Nucleus</location>
    </subcellularLocation>
</comment>
<evidence type="ECO:0000256" key="10">
    <source>
        <dbReference type="ARBA" id="ARBA00022840"/>
    </source>
</evidence>
<evidence type="ECO:0000259" key="16">
    <source>
        <dbReference type="PROSITE" id="PS50290"/>
    </source>
</evidence>
<dbReference type="PROSITE" id="PS00916">
    <property type="entry name" value="PI3_4_KINASE_2"/>
    <property type="match status" value="1"/>
</dbReference>
<dbReference type="OrthoDB" id="381190at2759"/>
<evidence type="ECO:0000256" key="11">
    <source>
        <dbReference type="ARBA" id="ARBA00023204"/>
    </source>
</evidence>
<comment type="similarity">
    <text evidence="2">Belongs to the PI3/PI4-kinase family. ATM subfamily.</text>
</comment>
<dbReference type="InterPro" id="IPR003151">
    <property type="entry name" value="PIK-rel_kinase_FAT"/>
</dbReference>
<feature type="domain" description="PI3K/PI4K catalytic" evidence="16">
    <location>
        <begin position="1549"/>
        <end position="1867"/>
    </location>
</feature>
<keyword evidence="11" id="KW-0234">DNA repair</keyword>
<keyword evidence="10" id="KW-0067">ATP-binding</keyword>
<dbReference type="SMART" id="SM00146">
    <property type="entry name" value="PI3Kc"/>
    <property type="match status" value="1"/>
</dbReference>
<dbReference type="GO" id="GO:0006281">
    <property type="term" value="P:DNA repair"/>
    <property type="evidence" value="ECO:0007669"/>
    <property type="project" value="UniProtKB-KW"/>
</dbReference>
<reference evidence="19 20" key="1">
    <citation type="journal article" date="2018" name="Nat. Ecol. Evol.">
        <title>Pezizomycetes genomes reveal the molecular basis of ectomycorrhizal truffle lifestyle.</title>
        <authorList>
            <person name="Murat C."/>
            <person name="Payen T."/>
            <person name="Noel B."/>
            <person name="Kuo A."/>
            <person name="Morin E."/>
            <person name="Chen J."/>
            <person name="Kohler A."/>
            <person name="Krizsan K."/>
            <person name="Balestrini R."/>
            <person name="Da Silva C."/>
            <person name="Montanini B."/>
            <person name="Hainaut M."/>
            <person name="Levati E."/>
            <person name="Barry K.W."/>
            <person name="Belfiori B."/>
            <person name="Cichocki N."/>
            <person name="Clum A."/>
            <person name="Dockter R.B."/>
            <person name="Fauchery L."/>
            <person name="Guy J."/>
            <person name="Iotti M."/>
            <person name="Le Tacon F."/>
            <person name="Lindquist E.A."/>
            <person name="Lipzen A."/>
            <person name="Malagnac F."/>
            <person name="Mello A."/>
            <person name="Molinier V."/>
            <person name="Miyauchi S."/>
            <person name="Poulain J."/>
            <person name="Riccioni C."/>
            <person name="Rubini A."/>
            <person name="Sitrit Y."/>
            <person name="Splivallo R."/>
            <person name="Traeger S."/>
            <person name="Wang M."/>
            <person name="Zifcakova L."/>
            <person name="Wipf D."/>
            <person name="Zambonelli A."/>
            <person name="Paolocci F."/>
            <person name="Nowrousian M."/>
            <person name="Ottonello S."/>
            <person name="Baldrian P."/>
            <person name="Spatafora J.W."/>
            <person name="Henrissat B."/>
            <person name="Nagy L.G."/>
            <person name="Aury J.M."/>
            <person name="Wincker P."/>
            <person name="Grigoriev I.V."/>
            <person name="Bonfante P."/>
            <person name="Martin F.M."/>
        </authorList>
    </citation>
    <scope>NUCLEOTIDE SEQUENCE [LARGE SCALE GENOMIC DNA]</scope>
    <source>
        <strain evidence="19 20">RN42</strain>
    </source>
</reference>
<evidence type="ECO:0000256" key="9">
    <source>
        <dbReference type="ARBA" id="ARBA00022777"/>
    </source>
</evidence>
<evidence type="ECO:0000256" key="3">
    <source>
        <dbReference type="ARBA" id="ARBA00011370"/>
    </source>
</evidence>
<evidence type="ECO:0000256" key="7">
    <source>
        <dbReference type="ARBA" id="ARBA00022741"/>
    </source>
</evidence>
<dbReference type="InterPro" id="IPR036940">
    <property type="entry name" value="PI3/4_kinase_cat_sf"/>
</dbReference>
<feature type="domain" description="FAT" evidence="17">
    <location>
        <begin position="853"/>
        <end position="1435"/>
    </location>
</feature>
<dbReference type="InterPro" id="IPR050517">
    <property type="entry name" value="DDR_Repair_Kinase"/>
</dbReference>
<dbReference type="Proteomes" id="UP000275078">
    <property type="component" value="Unassembled WGS sequence"/>
</dbReference>
<evidence type="ECO:0000256" key="12">
    <source>
        <dbReference type="ARBA" id="ARBA00023242"/>
    </source>
</evidence>
<keyword evidence="5" id="KW-0723">Serine/threonine-protein kinase</keyword>
<organism evidence="19 20">
    <name type="scientific">Ascobolus immersus RN42</name>
    <dbReference type="NCBI Taxonomy" id="1160509"/>
    <lineage>
        <taxon>Eukaryota</taxon>
        <taxon>Fungi</taxon>
        <taxon>Dikarya</taxon>
        <taxon>Ascomycota</taxon>
        <taxon>Pezizomycotina</taxon>
        <taxon>Pezizomycetes</taxon>
        <taxon>Pezizales</taxon>
        <taxon>Ascobolaceae</taxon>
        <taxon>Ascobolus</taxon>
    </lineage>
</organism>
<dbReference type="PROSITE" id="PS51190">
    <property type="entry name" value="FATC"/>
    <property type="match status" value="1"/>
</dbReference>
<evidence type="ECO:0000259" key="17">
    <source>
        <dbReference type="PROSITE" id="PS51189"/>
    </source>
</evidence>
<dbReference type="CDD" id="cd00892">
    <property type="entry name" value="PIKKc_ATR"/>
    <property type="match status" value="1"/>
</dbReference>
<dbReference type="InterPro" id="IPR014009">
    <property type="entry name" value="PIK_FAT"/>
</dbReference>
<dbReference type="Pfam" id="PF25030">
    <property type="entry name" value="M-HEAT_ATR"/>
    <property type="match status" value="1"/>
</dbReference>
<dbReference type="GO" id="GO:0000723">
    <property type="term" value="P:telomere maintenance"/>
    <property type="evidence" value="ECO:0007669"/>
    <property type="project" value="TreeGrafter"/>
</dbReference>
<evidence type="ECO:0000313" key="19">
    <source>
        <dbReference type="EMBL" id="RPA73622.1"/>
    </source>
</evidence>
<evidence type="ECO:0000256" key="6">
    <source>
        <dbReference type="ARBA" id="ARBA00022679"/>
    </source>
</evidence>
<evidence type="ECO:0000256" key="2">
    <source>
        <dbReference type="ARBA" id="ARBA00010769"/>
    </source>
</evidence>
<dbReference type="InterPro" id="IPR003152">
    <property type="entry name" value="FATC_dom"/>
</dbReference>
<evidence type="ECO:0000256" key="8">
    <source>
        <dbReference type="ARBA" id="ARBA00022763"/>
    </source>
</evidence>
<dbReference type="EMBL" id="ML119815">
    <property type="protein sequence ID" value="RPA73622.1"/>
    <property type="molecule type" value="Genomic_DNA"/>
</dbReference>
<keyword evidence="7" id="KW-0547">Nucleotide-binding</keyword>
<dbReference type="STRING" id="1160509.A0A3N4HI20"/>
<comment type="catalytic activity">
    <reaction evidence="14">
        <text>L-threonyl-[protein] + ATP = O-phospho-L-threonyl-[protein] + ADP + H(+)</text>
        <dbReference type="Rhea" id="RHEA:46608"/>
        <dbReference type="Rhea" id="RHEA-COMP:11060"/>
        <dbReference type="Rhea" id="RHEA-COMP:11605"/>
        <dbReference type="ChEBI" id="CHEBI:15378"/>
        <dbReference type="ChEBI" id="CHEBI:30013"/>
        <dbReference type="ChEBI" id="CHEBI:30616"/>
        <dbReference type="ChEBI" id="CHEBI:61977"/>
        <dbReference type="ChEBI" id="CHEBI:456216"/>
        <dbReference type="EC" id="2.7.11.1"/>
    </reaction>
</comment>
<keyword evidence="6" id="KW-0808">Transferase</keyword>
<name>A0A3N4HI20_ASCIM</name>
<dbReference type="SUPFAM" id="SSF48371">
    <property type="entry name" value="ARM repeat"/>
    <property type="match status" value="1"/>
</dbReference>
<comment type="subunit">
    <text evidence="3">Associates with DNA double-strand breaks.</text>
</comment>
<keyword evidence="9" id="KW-0418">Kinase</keyword>
<dbReference type="InterPro" id="IPR016024">
    <property type="entry name" value="ARM-type_fold"/>
</dbReference>
<evidence type="ECO:0000256" key="15">
    <source>
        <dbReference type="ARBA" id="ARBA00048679"/>
    </source>
</evidence>
<comment type="function">
    <text evidence="13">Serine/threonine protein kinase which activates checkpoint signaling upon genotoxic stresses such as ionizing radiation (IR), ultraviolet light (UV), or DNA replication stalling, thereby acting as a DNA damage sensor. Recognizes the substrate consensus sequence [ST]-Q. Phosphorylates histone H2A to form H2AS128ph (gamma-H2A) at sites of DNA damage, involved in the regulation of DNA damage response mechanism. Required for the control of telomere length and genome stability.</text>
</comment>
<dbReference type="GO" id="GO:0005694">
    <property type="term" value="C:chromosome"/>
    <property type="evidence" value="ECO:0007669"/>
    <property type="project" value="TreeGrafter"/>
</dbReference>
<dbReference type="PROSITE" id="PS51189">
    <property type="entry name" value="FAT"/>
    <property type="match status" value="1"/>
</dbReference>
<proteinExistence type="inferred from homology"/>
<dbReference type="PROSITE" id="PS50290">
    <property type="entry name" value="PI3_4_KINASE_3"/>
    <property type="match status" value="1"/>
</dbReference>
<dbReference type="InterPro" id="IPR056802">
    <property type="entry name" value="ATR-like_M-HEAT"/>
</dbReference>
<dbReference type="InterPro" id="IPR018936">
    <property type="entry name" value="PI3/4_kinase_CS"/>
</dbReference>
<dbReference type="Pfam" id="PF00454">
    <property type="entry name" value="PI3_PI4_kinase"/>
    <property type="match status" value="1"/>
</dbReference>
<dbReference type="Pfam" id="PF08064">
    <property type="entry name" value="UME"/>
    <property type="match status" value="1"/>
</dbReference>
<dbReference type="SMART" id="SM01343">
    <property type="entry name" value="FATC"/>
    <property type="match status" value="1"/>
</dbReference>
<dbReference type="SMART" id="SM00802">
    <property type="entry name" value="UME"/>
    <property type="match status" value="1"/>
</dbReference>
<evidence type="ECO:0000256" key="13">
    <source>
        <dbReference type="ARBA" id="ARBA00025079"/>
    </source>
</evidence>
<protein>
    <recommendedName>
        <fullName evidence="4">non-specific serine/threonine protein kinase</fullName>
        <ecNumber evidence="4">2.7.11.1</ecNumber>
    </recommendedName>
</protein>
<dbReference type="EC" id="2.7.11.1" evidence="4"/>
<dbReference type="GO" id="GO:0000077">
    <property type="term" value="P:DNA damage checkpoint signaling"/>
    <property type="evidence" value="ECO:0007669"/>
    <property type="project" value="TreeGrafter"/>
</dbReference>
<dbReference type="InterPro" id="IPR057564">
    <property type="entry name" value="HEAT_ATR"/>
</dbReference>
<dbReference type="GO" id="GO:0004674">
    <property type="term" value="F:protein serine/threonine kinase activity"/>
    <property type="evidence" value="ECO:0007669"/>
    <property type="project" value="UniProtKB-KW"/>
</dbReference>
<evidence type="ECO:0000256" key="14">
    <source>
        <dbReference type="ARBA" id="ARBA00047899"/>
    </source>
</evidence>
<keyword evidence="20" id="KW-1185">Reference proteome</keyword>
<sequence length="1883" mass="213328">MATLELLSNLEEFRSVPEACIWGLFALGRILSHSAQAKHLDLTTSLGRWVVYSLQSSVREQRLAAARTLPAYLQQNIEKGVLERNQRIVVSNLRALGERKEPHLLEATLVAWGELARVSKGEQLSLALLQMVEYLGSDYTVVYYMAQAELKSLERNFGKSLQEITAPFLQVLSVRIVLRAIARPQILESFCTLTGGGDVNAFLRSTAKLTLPYLVLSSRTDVIHRIARACDKDVGELLSDGNVLPWILTRLLMVDCEDVEQNARRLLGGVSQELAALSWGGMCRGHTTVVGRELLREFNPAEVGGKNDRIVRALELVAAYTVKEDERDGPVLECYIKQYVLAFVTTYSDVLRDVENSTPKPVEEKLKALRAIWFMVRIGGAAVVPALPQICLCVQSCFANRELQATAVRTWKTLMEKVPEGEIEQMQLCGLTFALLLQYWAEFDEGVRAEAREMVAGLFASYAELLERNVAVTPALEGIAELARYEGILKGWRDRLTIQELLGGFVVKVGSDNGVVVQQALVELARELRRQREWVLGTGLSEQPDPILAELLSCLLASCARFQHDSSEIQPLLAQCLGLIGAVDPDRVQLRNAEPEYFLLNNFADADECADFIVHFLDKILVKAFLSTPNTNMQGRIAFVCQDLMKFLGWNETVHPGHRIEKSHKWNSLSQLSRNTLVPFLHSLYIFARQTKPAKYPIFSQDRPHQSYRFWLAKFLWDLLGRAKGENAEAIFEIAAAAVAREWVAAGEWLLPYVVLNIVIGGEEAAVRDVQAELLGVLRYEGGMTKEVRLRCEAIFGLVDHLSRWVEKRRTANYSVLQRKARMANRHLGEGEETGDAAIARVEAFLGVFPVDLMGLRSLECGAYPRALFYWERHIRAVRDERTAEEMEGLYQRLQGIYRHIDEPDGIEGLGCMLGVGDVGQMVVEWRVWWWWASRYSWLVLRDEREGDEGGSDWKLLGCLKEGGQYEALVRQVDGLLDKDREQGKRFLNFGIEAAWQAQKWDGLGKYLEVAKEKKPDYDVALGQALLAIRAGEEEVVNKEIETARQLLVEKLTPSATMSLRACRDVLVKMHALSEVADITAFQRKGEEERREFTEALQKRLDMLGSSAQGDKQYLLSLRRTVFSLSADLEKDEGAREHLAQLYITSSKLARKAGNIRLSFDHVMHASALGSILAPVEHARLLWHEGQHRKAIHLLRNAIDTHLTPATITTSPTQSRTLRRSSTTTKEKAEQNIPLAKAKLLLAKWLDAAGQSHSAEIVKVYQAASGAYLRWEQGHYYLGRHYNKLFEIEKNLPVEKQAQTFLNGEMAKLVVQSYLRAICFGNKYIWVSMPRMLTLWLDLGEASSRGGLDERGGSDEFRGHVNRERVATLNMIHASVKKYMPRIPAYLFYTAFPQILSRITHPHEKVWEQLMSIIVYVVKEYPKVTLWSLMAVCKSTQKDRSKRGKLVLDKLKEASGRTKAEKAENLETRLLVSQAQKVTEQLLHLSNYEITGKPATVSISRDLRFNRSVAPCGLVIPNQAHLTVIIPADPVHRRNHSPFPAQLPTIQEFLDEADVMSSLQKPRKITIRGSDGHLYPLLCKPKDDLRKDARLMEFNTMINRLLKRDPEASRRTLKIRTYCVTPLNEECGLIEWVNGMRPLREILMRLYKQKNIGVNYGEIRALLDDASSDPSRYHVFSDRLLPMFPPVFHEWFIERFPEPGQWFASRLAYSRTCAVMSIVGYVLGLGDRHGENILFDEVTGDTLHVDFNCLFDKGLTFDKPERVPFRLTHNMVDALGVTGYEGPFRRSCEVSMVVLRENEESLMTIMETFLHDPAVDMVKRTRKHSVVPDTPREVLEEIRKKLRGLMGAEAVPLSVEGQVQELVQEAVSEANLSRMYIGWMSFF</sequence>
<dbReference type="SUPFAM" id="SSF56112">
    <property type="entry name" value="Protein kinase-like (PK-like)"/>
    <property type="match status" value="1"/>
</dbReference>
<dbReference type="PANTHER" id="PTHR11139:SF125">
    <property type="entry name" value="SERINE_THREONINE-PROTEIN KINASE MEC1"/>
    <property type="match status" value="1"/>
</dbReference>
<dbReference type="Pfam" id="PF02260">
    <property type="entry name" value="FATC"/>
    <property type="match status" value="1"/>
</dbReference>
<dbReference type="GO" id="GO:0005634">
    <property type="term" value="C:nucleus"/>
    <property type="evidence" value="ECO:0007669"/>
    <property type="project" value="UniProtKB-SubCell"/>
</dbReference>